<sequence length="259" mass="29153">MNIILDIDGTICFDGQQINQDIVDRLLSLHNIGYTIIFASARPIRDLLPVLPKQFHLFPLIGGNGSIVSINGHIRPLATIQPKSFKVIKDVINHYDLDYIVDDQWDYAARVDESHTIFRRLDPQRLAHKLTLDDIKAPIKTILLNIANEDFDEIAAYIATTAPHLSLINHSNEHNIDITAKNINKFSAIESILGSQPTYIAFGNDHNDIEMLQHAEIGYFVNNNQIDVAILKNDNKIQCIDANTDALCLVLDQLLEDLV</sequence>
<dbReference type="InterPro" id="IPR006379">
    <property type="entry name" value="HAD-SF_hydro_IIB"/>
</dbReference>
<evidence type="ECO:0000313" key="1">
    <source>
        <dbReference type="EMBL" id="NUI81934.1"/>
    </source>
</evidence>
<dbReference type="PANTHER" id="PTHR10000:SF53">
    <property type="entry name" value="5-AMINO-6-(5-PHOSPHO-D-RIBITYLAMINO)URACIL PHOSPHATASE YBJI-RELATED"/>
    <property type="match status" value="1"/>
</dbReference>
<proteinExistence type="predicted"/>
<organism evidence="1 2">
    <name type="scientific">Staphylococcus borealis</name>
    <dbReference type="NCBI Taxonomy" id="2742203"/>
    <lineage>
        <taxon>Bacteria</taxon>
        <taxon>Bacillati</taxon>
        <taxon>Bacillota</taxon>
        <taxon>Bacilli</taxon>
        <taxon>Bacillales</taxon>
        <taxon>Staphylococcaceae</taxon>
        <taxon>Staphylococcus</taxon>
    </lineage>
</organism>
<dbReference type="InterPro" id="IPR036412">
    <property type="entry name" value="HAD-like_sf"/>
</dbReference>
<dbReference type="Pfam" id="PF08282">
    <property type="entry name" value="Hydrolase_3"/>
    <property type="match status" value="1"/>
</dbReference>
<dbReference type="PANTHER" id="PTHR10000">
    <property type="entry name" value="PHOSPHOSERINE PHOSPHATASE"/>
    <property type="match status" value="1"/>
</dbReference>
<dbReference type="Gene3D" id="3.40.50.1000">
    <property type="entry name" value="HAD superfamily/HAD-like"/>
    <property type="match status" value="1"/>
</dbReference>
<dbReference type="Proteomes" id="UP000610527">
    <property type="component" value="Unassembled WGS sequence"/>
</dbReference>
<name>A0ABX2LN29_9STAP</name>
<comment type="caution">
    <text evidence="1">The sequence shown here is derived from an EMBL/GenBank/DDBJ whole genome shotgun (WGS) entry which is preliminary data.</text>
</comment>
<dbReference type="SUPFAM" id="SSF56784">
    <property type="entry name" value="HAD-like"/>
    <property type="match status" value="1"/>
</dbReference>
<keyword evidence="2" id="KW-1185">Reference proteome</keyword>
<evidence type="ECO:0000313" key="2">
    <source>
        <dbReference type="Proteomes" id="UP000610527"/>
    </source>
</evidence>
<dbReference type="EMBL" id="JABVEG010000002">
    <property type="protein sequence ID" value="NUI81934.1"/>
    <property type="molecule type" value="Genomic_DNA"/>
</dbReference>
<reference evidence="1 2" key="1">
    <citation type="submission" date="2020-06" db="EMBL/GenBank/DDBJ databases">
        <title>Staphylococcus borealis sp. nov. -A novel member of the Staphylococcaceae family isolated from skin and blood in humans.</title>
        <authorList>
            <person name="Pain M."/>
            <person name="Wolden R."/>
            <person name="Jaen-Luchoro D."/>
            <person name="Salva-Serra F."/>
            <person name="Iglesias B.P."/>
            <person name="Karlsson R."/>
            <person name="Klingenberg C."/>
            <person name="Cavanagh J.P."/>
        </authorList>
    </citation>
    <scope>NUCLEOTIDE SEQUENCE [LARGE SCALE GENOMIC DNA]</scope>
    <source>
        <strain evidence="1 2">58-22</strain>
    </source>
</reference>
<dbReference type="NCBIfam" id="TIGR01484">
    <property type="entry name" value="HAD-SF-IIB"/>
    <property type="match status" value="1"/>
</dbReference>
<gene>
    <name evidence="1" type="ORF">HUN84_04065</name>
</gene>
<protein>
    <submittedName>
        <fullName evidence="1">HAD family phosphatase</fullName>
    </submittedName>
</protein>
<dbReference type="Gene3D" id="3.30.1240.10">
    <property type="match status" value="1"/>
</dbReference>
<dbReference type="InterPro" id="IPR023214">
    <property type="entry name" value="HAD_sf"/>
</dbReference>
<accession>A0ABX2LN29</accession>
<dbReference type="RefSeq" id="WP_053030937.1">
    <property type="nucleotide sequence ID" value="NZ_CUEE01000010.1"/>
</dbReference>
<dbReference type="GeneID" id="74187105"/>